<evidence type="ECO:0000313" key="3">
    <source>
        <dbReference type="Proteomes" id="UP000018936"/>
    </source>
</evidence>
<feature type="region of interest" description="Disordered" evidence="1">
    <location>
        <begin position="16"/>
        <end position="45"/>
    </location>
</feature>
<feature type="region of interest" description="Disordered" evidence="1">
    <location>
        <begin position="65"/>
        <end position="85"/>
    </location>
</feature>
<evidence type="ECO:0000313" key="2">
    <source>
        <dbReference type="EMBL" id="ETE65675.1"/>
    </source>
</evidence>
<comment type="caution">
    <text evidence="2">The sequence shown here is derived from an EMBL/GenBank/DDBJ whole genome shotgun (WGS) entry which is preliminary data.</text>
</comment>
<dbReference type="OrthoDB" id="276744at2759"/>
<sequence length="264" mass="30014">MIRGLEAKTYEERLQELGMASPVKDQGTHDSSLPIFEELPQSGGVNLFSKDSGPDQPAQITRFLDHSGRSGDQEPNGAPREVGSTRRVLLQNRPFPGALPVDIAWWMAPQGVPSCAHVQGDWHSMSVGDAPTNTLDPRCPMQLAQEGRNMGESGYTHHNYSPKYLKAVLLHTHREREREREGEGEGRREKKKAREREGEGRGKGERRRRRGRGREKEREREREGKRRRKQGREKEKEGAREREGEGERKRGRGRGKEREGKGKG</sequence>
<feature type="non-terminal residue" evidence="2">
    <location>
        <position position="1"/>
    </location>
</feature>
<name>V8NUD1_OPHHA</name>
<proteinExistence type="predicted"/>
<dbReference type="Proteomes" id="UP000018936">
    <property type="component" value="Unassembled WGS sequence"/>
</dbReference>
<feature type="region of interest" description="Disordered" evidence="1">
    <location>
        <begin position="172"/>
        <end position="264"/>
    </location>
</feature>
<protein>
    <submittedName>
        <fullName evidence="2">Zinc finger CCCH domain-containing protein 18</fullName>
    </submittedName>
</protein>
<feature type="compositionally biased region" description="Basic residues" evidence="1">
    <location>
        <begin position="204"/>
        <end position="213"/>
    </location>
</feature>
<gene>
    <name evidence="2" type="primary">ZC3H18</name>
    <name evidence="2" type="ORF">L345_08551</name>
</gene>
<keyword evidence="3" id="KW-1185">Reference proteome</keyword>
<evidence type="ECO:0000256" key="1">
    <source>
        <dbReference type="SAM" id="MobiDB-lite"/>
    </source>
</evidence>
<reference evidence="2 3" key="1">
    <citation type="journal article" date="2013" name="Proc. Natl. Acad. Sci. U.S.A.">
        <title>The king cobra genome reveals dynamic gene evolution and adaptation in the snake venom system.</title>
        <authorList>
            <person name="Vonk F.J."/>
            <person name="Casewell N.R."/>
            <person name="Henkel C.V."/>
            <person name="Heimberg A.M."/>
            <person name="Jansen H.J."/>
            <person name="McCleary R.J."/>
            <person name="Kerkkamp H.M."/>
            <person name="Vos R.A."/>
            <person name="Guerreiro I."/>
            <person name="Calvete J.J."/>
            <person name="Wuster W."/>
            <person name="Woods A.E."/>
            <person name="Logan J.M."/>
            <person name="Harrison R.A."/>
            <person name="Castoe T.A."/>
            <person name="de Koning A.P."/>
            <person name="Pollock D.D."/>
            <person name="Yandell M."/>
            <person name="Calderon D."/>
            <person name="Renjifo C."/>
            <person name="Currier R.B."/>
            <person name="Salgado D."/>
            <person name="Pla D."/>
            <person name="Sanz L."/>
            <person name="Hyder A.S."/>
            <person name="Ribeiro J.M."/>
            <person name="Arntzen J.W."/>
            <person name="van den Thillart G.E."/>
            <person name="Boetzer M."/>
            <person name="Pirovano W."/>
            <person name="Dirks R.P."/>
            <person name="Spaink H.P."/>
            <person name="Duboule D."/>
            <person name="McGlinn E."/>
            <person name="Kini R.M."/>
            <person name="Richardson M.K."/>
        </authorList>
    </citation>
    <scope>NUCLEOTIDE SEQUENCE</scope>
    <source>
        <tissue evidence="2">Blood</tissue>
    </source>
</reference>
<dbReference type="AlphaFoldDB" id="V8NUD1"/>
<accession>V8NUD1</accession>
<feature type="compositionally biased region" description="Basic and acidic residues" evidence="1">
    <location>
        <begin position="232"/>
        <end position="264"/>
    </location>
</feature>
<feature type="compositionally biased region" description="Basic and acidic residues" evidence="1">
    <location>
        <begin position="214"/>
        <end position="224"/>
    </location>
</feature>
<dbReference type="EMBL" id="AZIM01001822">
    <property type="protein sequence ID" value="ETE65675.1"/>
    <property type="molecule type" value="Genomic_DNA"/>
</dbReference>
<feature type="compositionally biased region" description="Basic and acidic residues" evidence="1">
    <location>
        <begin position="172"/>
        <end position="203"/>
    </location>
</feature>
<organism evidence="2 3">
    <name type="scientific">Ophiophagus hannah</name>
    <name type="common">King cobra</name>
    <name type="synonym">Naja hannah</name>
    <dbReference type="NCBI Taxonomy" id="8665"/>
    <lineage>
        <taxon>Eukaryota</taxon>
        <taxon>Metazoa</taxon>
        <taxon>Chordata</taxon>
        <taxon>Craniata</taxon>
        <taxon>Vertebrata</taxon>
        <taxon>Euteleostomi</taxon>
        <taxon>Lepidosauria</taxon>
        <taxon>Squamata</taxon>
        <taxon>Bifurcata</taxon>
        <taxon>Unidentata</taxon>
        <taxon>Episquamata</taxon>
        <taxon>Toxicofera</taxon>
        <taxon>Serpentes</taxon>
        <taxon>Colubroidea</taxon>
        <taxon>Elapidae</taxon>
        <taxon>Elapinae</taxon>
        <taxon>Ophiophagus</taxon>
    </lineage>
</organism>